<name>A0ACB9K772_9ASTR</name>
<reference evidence="2" key="1">
    <citation type="journal article" date="2022" name="Mol. Ecol. Resour.">
        <title>The genomes of chicory, endive, great burdock and yacon provide insights into Asteraceae palaeo-polyploidization history and plant inulin production.</title>
        <authorList>
            <person name="Fan W."/>
            <person name="Wang S."/>
            <person name="Wang H."/>
            <person name="Wang A."/>
            <person name="Jiang F."/>
            <person name="Liu H."/>
            <person name="Zhao H."/>
            <person name="Xu D."/>
            <person name="Zhang Y."/>
        </authorList>
    </citation>
    <scope>NUCLEOTIDE SEQUENCE [LARGE SCALE GENOMIC DNA]</scope>
    <source>
        <strain evidence="2">cv. Yunnan</strain>
    </source>
</reference>
<organism evidence="1 2">
    <name type="scientific">Smallanthus sonchifolius</name>
    <dbReference type="NCBI Taxonomy" id="185202"/>
    <lineage>
        <taxon>Eukaryota</taxon>
        <taxon>Viridiplantae</taxon>
        <taxon>Streptophyta</taxon>
        <taxon>Embryophyta</taxon>
        <taxon>Tracheophyta</taxon>
        <taxon>Spermatophyta</taxon>
        <taxon>Magnoliopsida</taxon>
        <taxon>eudicotyledons</taxon>
        <taxon>Gunneridae</taxon>
        <taxon>Pentapetalae</taxon>
        <taxon>asterids</taxon>
        <taxon>campanulids</taxon>
        <taxon>Asterales</taxon>
        <taxon>Asteraceae</taxon>
        <taxon>Asteroideae</taxon>
        <taxon>Heliantheae alliance</taxon>
        <taxon>Millerieae</taxon>
        <taxon>Smallanthus</taxon>
    </lineage>
</organism>
<dbReference type="EMBL" id="CM042018">
    <property type="protein sequence ID" value="KAI3828099.1"/>
    <property type="molecule type" value="Genomic_DNA"/>
</dbReference>
<comment type="caution">
    <text evidence="1">The sequence shown here is derived from an EMBL/GenBank/DDBJ whole genome shotgun (WGS) entry which is preliminary data.</text>
</comment>
<gene>
    <name evidence="1" type="ORF">L1987_02196</name>
</gene>
<accession>A0ACB9K772</accession>
<sequence length="1022" mass="112608">MSAKCSLFSLFSVFHFATFSTHTHLAGAQDSTTGDHLALLSIKSMIKDDPRGAMTSWNDSNTNFCQWQGVTCNPFHQRVTLLNLTSQGISGRLSPFIGNLSFLKVIHFQNNSFYGEIPPEIGRLFRLQELRLDNNSFTGHIQVAITNCSNLQVFHLGKNMLVGKIPDGVGSLSMLRILILHTNILEGGIPKYIANLTLLEMLSFGKCQLGGRLPDVFHHLTNLSRLAMHGNYLVGTIPPSLYNSSSLEQVFLDDNQLTGRLPANLSSTMPRLGILSLSLNQLTGPLPPSVLSSPQLNILDVAYNNLSGKLVITSRSSCNFVILSLTSNSFGSGEDDEMKFIQDLWICRELEYLDLGYNKLKGFLPGSLGNLSTKLYHLNFGSNDFSGGLPSSIGNLSGLTILDLSSNQISGTLPVTIGNLTNLRRLNLTNNYFSGSIPGSLGNLSMMLELYLNSNEFNGTIPSSLGSCKRLLKLDLDRNRLTGDIPRRLFELSLLSTSLNLGNNQLSGQLPVEVGNLKNLYEINLANNRLSGDLPSSLGRCISLFNLNISNNFFSGSLPESLKSLRSLENLDVSSNNFTGRIPTYLEVIPLNKLNISFNDLEGEVSRKGVFANASSVSMLGNSRLCGGIPELQLPKCRSNKKKDKLSLAVILVISFGSALFFVAMVLFFMYRRPQKMVAENEPQETTPGESLMQVSYETLYKATDGFSTKNFIGEGSYSSVYKGCLDTHDVNIVAIKVLNLRRRGGSKSFISECDAQRNTRHRNLTKVITCCSGFDFEGNVFKAIVYEFMPNGSLDQWLHNPQNELHQLSLIQRVCIALDVAYGLDYLHHNAGKTIVHCDLKPSNILLDEDMVAHVGDFGLSKILQSEYQNRHNHSSTGVRGTIGYAAPEYGLGSKVSRNGDIYSYGILLLEMMTCKKPTDVMFGEELSLHNYAEKALGDGALEIIDPVLLKDDRKIGLRIDKEETTGYLNNETCLRLLLEIGVACSMEFPQNRMETASVIQELQLIKDAILGNSTVFLSSV</sequence>
<dbReference type="Proteomes" id="UP001056120">
    <property type="component" value="Linkage Group LG01"/>
</dbReference>
<keyword evidence="2" id="KW-1185">Reference proteome</keyword>
<reference evidence="1 2" key="2">
    <citation type="journal article" date="2022" name="Mol. Ecol. Resour.">
        <title>The genomes of chicory, endive, great burdock and yacon provide insights into Asteraceae paleo-polyploidization history and plant inulin production.</title>
        <authorList>
            <person name="Fan W."/>
            <person name="Wang S."/>
            <person name="Wang H."/>
            <person name="Wang A."/>
            <person name="Jiang F."/>
            <person name="Liu H."/>
            <person name="Zhao H."/>
            <person name="Xu D."/>
            <person name="Zhang Y."/>
        </authorList>
    </citation>
    <scope>NUCLEOTIDE SEQUENCE [LARGE SCALE GENOMIC DNA]</scope>
    <source>
        <strain evidence="2">cv. Yunnan</strain>
        <tissue evidence="1">Leaves</tissue>
    </source>
</reference>
<evidence type="ECO:0000313" key="1">
    <source>
        <dbReference type="EMBL" id="KAI3828099.1"/>
    </source>
</evidence>
<evidence type="ECO:0000313" key="2">
    <source>
        <dbReference type="Proteomes" id="UP001056120"/>
    </source>
</evidence>
<proteinExistence type="predicted"/>
<protein>
    <submittedName>
        <fullName evidence="1">Uncharacterized protein</fullName>
    </submittedName>
</protein>